<reference evidence="2 3" key="1">
    <citation type="journal article" date="2021" name="Elife">
        <title>Chloroplast acquisition without the gene transfer in kleptoplastic sea slugs, Plakobranchus ocellatus.</title>
        <authorList>
            <person name="Maeda T."/>
            <person name="Takahashi S."/>
            <person name="Yoshida T."/>
            <person name="Shimamura S."/>
            <person name="Takaki Y."/>
            <person name="Nagai Y."/>
            <person name="Toyoda A."/>
            <person name="Suzuki Y."/>
            <person name="Arimoto A."/>
            <person name="Ishii H."/>
            <person name="Satoh N."/>
            <person name="Nishiyama T."/>
            <person name="Hasebe M."/>
            <person name="Maruyama T."/>
            <person name="Minagawa J."/>
            <person name="Obokata J."/>
            <person name="Shigenobu S."/>
        </authorList>
    </citation>
    <scope>NUCLEOTIDE SEQUENCE [LARGE SCALE GENOMIC DNA]</scope>
</reference>
<name>A0AAV4D6X5_9GAST</name>
<protein>
    <submittedName>
        <fullName evidence="2">Nose resistant to fluoxetine protein 6-like</fullName>
    </submittedName>
</protein>
<evidence type="ECO:0000313" key="2">
    <source>
        <dbReference type="EMBL" id="GFO39862.1"/>
    </source>
</evidence>
<organism evidence="2 3">
    <name type="scientific">Plakobranchus ocellatus</name>
    <dbReference type="NCBI Taxonomy" id="259542"/>
    <lineage>
        <taxon>Eukaryota</taxon>
        <taxon>Metazoa</taxon>
        <taxon>Spiralia</taxon>
        <taxon>Lophotrochozoa</taxon>
        <taxon>Mollusca</taxon>
        <taxon>Gastropoda</taxon>
        <taxon>Heterobranchia</taxon>
        <taxon>Euthyneura</taxon>
        <taxon>Panpulmonata</taxon>
        <taxon>Sacoglossa</taxon>
        <taxon>Placobranchoidea</taxon>
        <taxon>Plakobranchidae</taxon>
        <taxon>Plakobranchus</taxon>
    </lineage>
</organism>
<feature type="transmembrane region" description="Helical" evidence="1">
    <location>
        <begin position="294"/>
        <end position="315"/>
    </location>
</feature>
<keyword evidence="1" id="KW-0472">Membrane</keyword>
<feature type="transmembrane region" description="Helical" evidence="1">
    <location>
        <begin position="371"/>
        <end position="390"/>
    </location>
</feature>
<dbReference type="EMBL" id="BLXT01007525">
    <property type="protein sequence ID" value="GFO39862.1"/>
    <property type="molecule type" value="Genomic_DNA"/>
</dbReference>
<dbReference type="InterPro" id="IPR052728">
    <property type="entry name" value="O2_lipid_transport_reg"/>
</dbReference>
<keyword evidence="3" id="KW-1185">Reference proteome</keyword>
<gene>
    <name evidence="2" type="ORF">PoB_006636700</name>
</gene>
<feature type="transmembrane region" description="Helical" evidence="1">
    <location>
        <begin position="335"/>
        <end position="359"/>
    </location>
</feature>
<feature type="transmembrane region" description="Helical" evidence="1">
    <location>
        <begin position="33"/>
        <end position="58"/>
    </location>
</feature>
<dbReference type="PANTHER" id="PTHR11161">
    <property type="entry name" value="O-ACYLTRANSFERASE"/>
    <property type="match status" value="1"/>
</dbReference>
<evidence type="ECO:0000313" key="3">
    <source>
        <dbReference type="Proteomes" id="UP000735302"/>
    </source>
</evidence>
<proteinExistence type="predicted"/>
<keyword evidence="1" id="KW-0812">Transmembrane</keyword>
<dbReference type="AlphaFoldDB" id="A0AAV4D6X5"/>
<keyword evidence="1" id="KW-1133">Transmembrane helix</keyword>
<accession>A0AAV4D6X5</accession>
<feature type="transmembrane region" description="Helical" evidence="1">
    <location>
        <begin position="266"/>
        <end position="282"/>
    </location>
</feature>
<feature type="transmembrane region" description="Helical" evidence="1">
    <location>
        <begin position="209"/>
        <end position="230"/>
    </location>
</feature>
<sequence>MCWIVLGHTLLVALVDTDNILEFIFVYRQKVLFMILANGFLCVDTFFVISGIMVGYVFQQIVENETRMKYIVYVLHRFIRSVWVSDSFTRSPRLSPALIVFGAIYICLWPQLGSGPNYPSKAPDEDMCRETWYYTVFYINNFLPMDKLEQKTKSIKILFSGCWASVNRSESEICKHLPICEGPSPQSPGLRPSEVAKAHYQIKSGYRKIGVFLALSFAAGTIITSGVISYENNMAEIVPQFITDGGKIADPREYYNYFYQRPYCRMGPYIVGLLLGYTFQVTERKIKLSRPVVVIGWILSTVTALAVLFSPYSSFSQHRIWYNWECALYNAFKHTAFGMSVAWVVLACVTGYGGVVNVFLSWKAFVPFSRITYCTYLVHPAVLYLFHYSLKGVLWLNMWAVIVHFLGVLFISIVLGFFLSLLVESPAIQLERAVLRSLGYY</sequence>
<feature type="transmembrane region" description="Helical" evidence="1">
    <location>
        <begin position="396"/>
        <end position="423"/>
    </location>
</feature>
<dbReference type="Proteomes" id="UP000735302">
    <property type="component" value="Unassembled WGS sequence"/>
</dbReference>
<dbReference type="PANTHER" id="PTHR11161:SF0">
    <property type="entry name" value="O-ACYLTRANSFERASE LIKE PROTEIN"/>
    <property type="match status" value="1"/>
</dbReference>
<evidence type="ECO:0000256" key="1">
    <source>
        <dbReference type="SAM" id="Phobius"/>
    </source>
</evidence>
<comment type="caution">
    <text evidence="2">The sequence shown here is derived from an EMBL/GenBank/DDBJ whole genome shotgun (WGS) entry which is preliminary data.</text>
</comment>